<dbReference type="Gramene" id="OBART07G02470.1">
    <property type="protein sequence ID" value="OBART07G02470.1"/>
    <property type="gene ID" value="OBART07G02470"/>
</dbReference>
<accession>A0A0D3GM37</accession>
<dbReference type="HOGENOM" id="CLU_476838_0_0_1"/>
<dbReference type="SUPFAM" id="SSF81383">
    <property type="entry name" value="F-box domain"/>
    <property type="match status" value="1"/>
</dbReference>
<dbReference type="eggNOG" id="ENOG502SKDB">
    <property type="taxonomic scope" value="Eukaryota"/>
</dbReference>
<dbReference type="PANTHER" id="PTHR32133:SF366">
    <property type="entry name" value="OS07G0122900 PROTEIN"/>
    <property type="match status" value="1"/>
</dbReference>
<dbReference type="Proteomes" id="UP000026960">
    <property type="component" value="Chromosome 7"/>
</dbReference>
<evidence type="ECO:0000259" key="2">
    <source>
        <dbReference type="Pfam" id="PF00646"/>
    </source>
</evidence>
<dbReference type="InterPro" id="IPR036047">
    <property type="entry name" value="F-box-like_dom_sf"/>
</dbReference>
<dbReference type="Pfam" id="PF00646">
    <property type="entry name" value="F-box"/>
    <property type="match status" value="1"/>
</dbReference>
<evidence type="ECO:0000313" key="4">
    <source>
        <dbReference type="Proteomes" id="UP000026960"/>
    </source>
</evidence>
<protein>
    <recommendedName>
        <fullName evidence="2">F-box domain-containing protein</fullName>
    </recommendedName>
</protein>
<keyword evidence="4" id="KW-1185">Reference proteome</keyword>
<feature type="domain" description="F-box" evidence="2">
    <location>
        <begin position="262"/>
        <end position="302"/>
    </location>
</feature>
<name>A0A0D3GM37_9ORYZ</name>
<reference evidence="3" key="2">
    <citation type="submission" date="2015-03" db="UniProtKB">
        <authorList>
            <consortium name="EnsemblPlants"/>
        </authorList>
    </citation>
    <scope>IDENTIFICATION</scope>
</reference>
<dbReference type="EnsemblPlants" id="OBART07G02470.1">
    <property type="protein sequence ID" value="OBART07G02470.1"/>
    <property type="gene ID" value="OBART07G02470"/>
</dbReference>
<dbReference type="CDD" id="cd22157">
    <property type="entry name" value="F-box_AtFBW1-like"/>
    <property type="match status" value="1"/>
</dbReference>
<dbReference type="InterPro" id="IPR001810">
    <property type="entry name" value="F-box_dom"/>
</dbReference>
<reference evidence="3" key="1">
    <citation type="journal article" date="2009" name="Rice">
        <title>De Novo Next Generation Sequencing of Plant Genomes.</title>
        <authorList>
            <person name="Rounsley S."/>
            <person name="Marri P.R."/>
            <person name="Yu Y."/>
            <person name="He R."/>
            <person name="Sisneros N."/>
            <person name="Goicoechea J.L."/>
            <person name="Lee S.J."/>
            <person name="Angelova A."/>
            <person name="Kudrna D."/>
            <person name="Luo M."/>
            <person name="Affourtit J."/>
            <person name="Desany B."/>
            <person name="Knight J."/>
            <person name="Niazi F."/>
            <person name="Egholm M."/>
            <person name="Wing R.A."/>
        </authorList>
    </citation>
    <scope>NUCLEOTIDE SEQUENCE [LARGE SCALE GENOMIC DNA]</scope>
    <source>
        <strain evidence="3">cv. IRGC 105608</strain>
    </source>
</reference>
<evidence type="ECO:0000256" key="1">
    <source>
        <dbReference type="SAM" id="MobiDB-lite"/>
    </source>
</evidence>
<dbReference type="PaxDb" id="65489-OBART07G02470.1"/>
<sequence>MADPNGPRRLPTPFEPRPVDGLIGGDTADSDSGGTAIVGNMMITGPGAALALAAAGTTTTTSTSLTESSWFGGRYLFSVPNGQDIVNGLAGGYTANSSSGVMISTAIGNMMTTGPGAALAAATTTTSGIATTGMATTSLAESSGIGGRLVQDQEEDGSSGSYIVPFPNGHGVLDHDGLTGKATPYEPPPSWIPWIESPSLFGGWRFGSDAVAGGGDKDIVDLSPAGNAHDELPSDGLNLGSAGDAIINTTASSSRCGLVDVLNEDMVTEILLRLPPEDPALFARLQLVCKQWHAILGDPCFIRLLRKFHDPPPMLGYFINEDEPGKPMEIARFVHMTTTFRASPDIYDLASAVDSRHGLVLFYVRVCSDEEERFVVWDPMVEEEGEEEQWIDGFPFPVETQYWTAAVMCGLLECHNDHLHCHGGPFLVVAACTRTMDSYTSLRMYSSYTDGWSDEILHKEKDQIDTKACVLVGRKLFLPTHGVRILEYDMDEEKLTVLESPPPPHRGRRYARRAALLMAAEGGGLGFASTDDLVLNVWVRETAGAGAGAMAWTLRASIQLFSPPRLVGFAHHGGAIFLHMARVGRMFCLQPGSRKMQELFRARGFSTNALNDIKSVVPYHSFFCGFDFDGCHF</sequence>
<proteinExistence type="predicted"/>
<evidence type="ECO:0000313" key="3">
    <source>
        <dbReference type="EnsemblPlants" id="OBART07G02470.1"/>
    </source>
</evidence>
<organism evidence="3">
    <name type="scientific">Oryza barthii</name>
    <dbReference type="NCBI Taxonomy" id="65489"/>
    <lineage>
        <taxon>Eukaryota</taxon>
        <taxon>Viridiplantae</taxon>
        <taxon>Streptophyta</taxon>
        <taxon>Embryophyta</taxon>
        <taxon>Tracheophyta</taxon>
        <taxon>Spermatophyta</taxon>
        <taxon>Magnoliopsida</taxon>
        <taxon>Liliopsida</taxon>
        <taxon>Poales</taxon>
        <taxon>Poaceae</taxon>
        <taxon>BOP clade</taxon>
        <taxon>Oryzoideae</taxon>
        <taxon>Oryzeae</taxon>
        <taxon>Oryzinae</taxon>
        <taxon>Oryza</taxon>
    </lineage>
</organism>
<dbReference type="PANTHER" id="PTHR32133">
    <property type="entry name" value="OS07G0120400 PROTEIN"/>
    <property type="match status" value="1"/>
</dbReference>
<feature type="region of interest" description="Disordered" evidence="1">
    <location>
        <begin position="1"/>
        <end position="30"/>
    </location>
</feature>
<dbReference type="AlphaFoldDB" id="A0A0D3GM37"/>